<evidence type="ECO:0000259" key="2">
    <source>
        <dbReference type="PROSITE" id="PS50835"/>
    </source>
</evidence>
<dbReference type="PANTHER" id="PTHR23267">
    <property type="entry name" value="IMMUNOGLOBULIN LIGHT CHAIN"/>
    <property type="match status" value="1"/>
</dbReference>
<dbReference type="InterPro" id="IPR013783">
    <property type="entry name" value="Ig-like_fold"/>
</dbReference>
<dbReference type="GeneTree" id="ENSGT00940000154179"/>
<dbReference type="SUPFAM" id="SSF48726">
    <property type="entry name" value="Immunoglobulin"/>
    <property type="match status" value="1"/>
</dbReference>
<feature type="signal peptide" evidence="1">
    <location>
        <begin position="1"/>
        <end position="19"/>
    </location>
</feature>
<dbReference type="SMART" id="SM00406">
    <property type="entry name" value="IGv"/>
    <property type="match status" value="1"/>
</dbReference>
<organism evidence="3 4">
    <name type="scientific">Panthera tigris altaica</name>
    <name type="common">Siberian tiger</name>
    <dbReference type="NCBI Taxonomy" id="74533"/>
    <lineage>
        <taxon>Eukaryota</taxon>
        <taxon>Metazoa</taxon>
        <taxon>Chordata</taxon>
        <taxon>Craniata</taxon>
        <taxon>Vertebrata</taxon>
        <taxon>Euteleostomi</taxon>
        <taxon>Mammalia</taxon>
        <taxon>Eutheria</taxon>
        <taxon>Laurasiatheria</taxon>
        <taxon>Carnivora</taxon>
        <taxon>Feliformia</taxon>
        <taxon>Felidae</taxon>
        <taxon>Pantherinae</taxon>
        <taxon>Panthera</taxon>
    </lineage>
</organism>
<feature type="chain" id="PRO_5034919456" description="Ig-like domain-containing protein" evidence="1">
    <location>
        <begin position="20"/>
        <end position="167"/>
    </location>
</feature>
<dbReference type="FunFam" id="2.60.40.10:FF:004815">
    <property type="match status" value="1"/>
</dbReference>
<dbReference type="Proteomes" id="UP000675900">
    <property type="component" value="Unassembled WGS sequence"/>
</dbReference>
<keyword evidence="4" id="KW-1185">Reference proteome</keyword>
<dbReference type="Pfam" id="PF07686">
    <property type="entry name" value="V-set"/>
    <property type="match status" value="1"/>
</dbReference>
<dbReference type="PROSITE" id="PS50835">
    <property type="entry name" value="IG_LIKE"/>
    <property type="match status" value="1"/>
</dbReference>
<dbReference type="InterPro" id="IPR013106">
    <property type="entry name" value="Ig_V-set"/>
</dbReference>
<name>A0A8C9K0W9_PANTA</name>
<evidence type="ECO:0000313" key="3">
    <source>
        <dbReference type="Ensembl" id="ENSPTIP00000015308.1"/>
    </source>
</evidence>
<dbReference type="InterPro" id="IPR036179">
    <property type="entry name" value="Ig-like_dom_sf"/>
</dbReference>
<dbReference type="InterPro" id="IPR003599">
    <property type="entry name" value="Ig_sub"/>
</dbReference>
<dbReference type="InterPro" id="IPR007110">
    <property type="entry name" value="Ig-like_dom"/>
</dbReference>
<dbReference type="InterPro" id="IPR050150">
    <property type="entry name" value="IgV_Light_Chain"/>
</dbReference>
<evidence type="ECO:0000256" key="1">
    <source>
        <dbReference type="SAM" id="SignalP"/>
    </source>
</evidence>
<feature type="domain" description="Ig-like" evidence="2">
    <location>
        <begin position="34"/>
        <end position="109"/>
    </location>
</feature>
<proteinExistence type="predicted"/>
<dbReference type="Gene3D" id="2.60.40.10">
    <property type="entry name" value="Immunoglobulins"/>
    <property type="match status" value="1"/>
</dbReference>
<dbReference type="Ensembl" id="ENSPTIT00000019438.1">
    <property type="protein sequence ID" value="ENSPTIP00000015308.1"/>
    <property type="gene ID" value="ENSPTIG00000014434.1"/>
</dbReference>
<reference evidence="3" key="2">
    <citation type="submission" date="2025-09" db="UniProtKB">
        <authorList>
            <consortium name="Ensembl"/>
        </authorList>
    </citation>
    <scope>IDENTIFICATION</scope>
</reference>
<dbReference type="SMART" id="SM00409">
    <property type="entry name" value="IG"/>
    <property type="match status" value="1"/>
</dbReference>
<accession>A0A8C9K0W9</accession>
<reference evidence="3" key="1">
    <citation type="submission" date="2025-08" db="UniProtKB">
        <authorList>
            <consortium name="Ensembl"/>
        </authorList>
    </citation>
    <scope>IDENTIFICATION</scope>
</reference>
<evidence type="ECO:0000313" key="4">
    <source>
        <dbReference type="Proteomes" id="UP000675900"/>
    </source>
</evidence>
<protein>
    <recommendedName>
        <fullName evidence="2">Ig-like domain-containing protein</fullName>
    </recommendedName>
</protein>
<dbReference type="AlphaFoldDB" id="A0A8C9K0W9"/>
<sequence length="167" mass="17963">MAWALVLFGLLTQDTGSWAQSALNQPPSVSGDLGRTVTISCAGTSNDIGRYNDISWYQQLEGTSPRLLIYSVNSRPSGIPDRFSGSKSGNTASLTISGLQAEDEADYHCSSYAGSSIYTVVPLYGEVRPKPSLYLQPPSIPVQRDFMQHGLENSGLSALLSSQDKVK</sequence>
<keyword evidence="1" id="KW-0732">Signal</keyword>